<proteinExistence type="predicted"/>
<dbReference type="OrthoDB" id="27603at2759"/>
<reference evidence="2" key="2">
    <citation type="journal article" date="2020" name="Nat. Commun.">
        <title>Large-scale genome sequencing of mycorrhizal fungi provides insights into the early evolution of symbiotic traits.</title>
        <authorList>
            <person name="Miyauchi S."/>
            <person name="Kiss E."/>
            <person name="Kuo A."/>
            <person name="Drula E."/>
            <person name="Kohler A."/>
            <person name="Sanchez-Garcia M."/>
            <person name="Morin E."/>
            <person name="Andreopoulos B."/>
            <person name="Barry K.W."/>
            <person name="Bonito G."/>
            <person name="Buee M."/>
            <person name="Carver A."/>
            <person name="Chen C."/>
            <person name="Cichocki N."/>
            <person name="Clum A."/>
            <person name="Culley D."/>
            <person name="Crous P.W."/>
            <person name="Fauchery L."/>
            <person name="Girlanda M."/>
            <person name="Hayes R.D."/>
            <person name="Keri Z."/>
            <person name="LaButti K."/>
            <person name="Lipzen A."/>
            <person name="Lombard V."/>
            <person name="Magnuson J."/>
            <person name="Maillard F."/>
            <person name="Murat C."/>
            <person name="Nolan M."/>
            <person name="Ohm R.A."/>
            <person name="Pangilinan J."/>
            <person name="Pereira M.F."/>
            <person name="Perotto S."/>
            <person name="Peter M."/>
            <person name="Pfister S."/>
            <person name="Riley R."/>
            <person name="Sitrit Y."/>
            <person name="Stielow J.B."/>
            <person name="Szollosi G."/>
            <person name="Zifcakova L."/>
            <person name="Stursova M."/>
            <person name="Spatafora J.W."/>
            <person name="Tedersoo L."/>
            <person name="Vaario L.M."/>
            <person name="Yamada A."/>
            <person name="Yan M."/>
            <person name="Wang P."/>
            <person name="Xu J."/>
            <person name="Bruns T."/>
            <person name="Baldrian P."/>
            <person name="Vilgalys R."/>
            <person name="Dunand C."/>
            <person name="Henrissat B."/>
            <person name="Grigoriev I.V."/>
            <person name="Hibbett D."/>
            <person name="Nagy L.G."/>
            <person name="Martin F.M."/>
        </authorList>
    </citation>
    <scope>NUCLEOTIDE SEQUENCE</scope>
    <source>
        <strain evidence="2">Prilba</strain>
    </source>
</reference>
<accession>A0A9P5MQ14</accession>
<dbReference type="Proteomes" id="UP000759537">
    <property type="component" value="Unassembled WGS sequence"/>
</dbReference>
<organism evidence="2 3">
    <name type="scientific">Russula ochroleuca</name>
    <dbReference type="NCBI Taxonomy" id="152965"/>
    <lineage>
        <taxon>Eukaryota</taxon>
        <taxon>Fungi</taxon>
        <taxon>Dikarya</taxon>
        <taxon>Basidiomycota</taxon>
        <taxon>Agaricomycotina</taxon>
        <taxon>Agaricomycetes</taxon>
        <taxon>Russulales</taxon>
        <taxon>Russulaceae</taxon>
        <taxon>Russula</taxon>
    </lineage>
</organism>
<sequence length="214" mass="23825">MKERKMVQAFSTQRRSRKRPLSCTSTRCTLASYLPLQLQTACSTAQLHLNAAGFKPKALDRGLIAVLRDGFDVKAWGEAWEHNPVRVSCRRWRERSRRGNCTQRSRSQADPTPPFNNLTLEQAFLARTTTRTRNAPTVTRAAFSAASWTPTAALVGPLDSSTFSLLAVERALAEMESGDDRSSPPRRAHNQSLLQIPNIVTVPSNKRSTPVAYC</sequence>
<gene>
    <name evidence="2" type="ORF">DFH94DRAFT_397012</name>
</gene>
<keyword evidence="3" id="KW-1185">Reference proteome</keyword>
<dbReference type="AlphaFoldDB" id="A0A9P5MQ14"/>
<reference evidence="2" key="1">
    <citation type="submission" date="2019-10" db="EMBL/GenBank/DDBJ databases">
        <authorList>
            <consortium name="DOE Joint Genome Institute"/>
            <person name="Kuo A."/>
            <person name="Miyauchi S."/>
            <person name="Kiss E."/>
            <person name="Drula E."/>
            <person name="Kohler A."/>
            <person name="Sanchez-Garcia M."/>
            <person name="Andreopoulos B."/>
            <person name="Barry K.W."/>
            <person name="Bonito G."/>
            <person name="Buee M."/>
            <person name="Carver A."/>
            <person name="Chen C."/>
            <person name="Cichocki N."/>
            <person name="Clum A."/>
            <person name="Culley D."/>
            <person name="Crous P.W."/>
            <person name="Fauchery L."/>
            <person name="Girlanda M."/>
            <person name="Hayes R."/>
            <person name="Keri Z."/>
            <person name="LaButti K."/>
            <person name="Lipzen A."/>
            <person name="Lombard V."/>
            <person name="Magnuson J."/>
            <person name="Maillard F."/>
            <person name="Morin E."/>
            <person name="Murat C."/>
            <person name="Nolan M."/>
            <person name="Ohm R."/>
            <person name="Pangilinan J."/>
            <person name="Pereira M."/>
            <person name="Perotto S."/>
            <person name="Peter M."/>
            <person name="Riley R."/>
            <person name="Sitrit Y."/>
            <person name="Stielow B."/>
            <person name="Szollosi G."/>
            <person name="Zifcakova L."/>
            <person name="Stursova M."/>
            <person name="Spatafora J.W."/>
            <person name="Tedersoo L."/>
            <person name="Vaario L.-M."/>
            <person name="Yamada A."/>
            <person name="Yan M."/>
            <person name="Wang P."/>
            <person name="Xu J."/>
            <person name="Bruns T."/>
            <person name="Baldrian P."/>
            <person name="Vilgalys R."/>
            <person name="Henrissat B."/>
            <person name="Grigoriev I.V."/>
            <person name="Hibbett D."/>
            <person name="Nagy L.G."/>
            <person name="Martin F.M."/>
        </authorList>
    </citation>
    <scope>NUCLEOTIDE SEQUENCE</scope>
    <source>
        <strain evidence="2">Prilba</strain>
    </source>
</reference>
<comment type="caution">
    <text evidence="2">The sequence shown here is derived from an EMBL/GenBank/DDBJ whole genome shotgun (WGS) entry which is preliminary data.</text>
</comment>
<evidence type="ECO:0000313" key="3">
    <source>
        <dbReference type="Proteomes" id="UP000759537"/>
    </source>
</evidence>
<evidence type="ECO:0000256" key="1">
    <source>
        <dbReference type="SAM" id="MobiDB-lite"/>
    </source>
</evidence>
<dbReference type="EMBL" id="WHVB01000057">
    <property type="protein sequence ID" value="KAF8464337.1"/>
    <property type="molecule type" value="Genomic_DNA"/>
</dbReference>
<protein>
    <submittedName>
        <fullName evidence="2">Uncharacterized protein</fullName>
    </submittedName>
</protein>
<evidence type="ECO:0000313" key="2">
    <source>
        <dbReference type="EMBL" id="KAF8464337.1"/>
    </source>
</evidence>
<feature type="region of interest" description="Disordered" evidence="1">
    <location>
        <begin position="96"/>
        <end position="115"/>
    </location>
</feature>
<feature type="compositionally biased region" description="Polar residues" evidence="1">
    <location>
        <begin position="99"/>
        <end position="115"/>
    </location>
</feature>
<feature type="region of interest" description="Disordered" evidence="1">
    <location>
        <begin position="175"/>
        <end position="194"/>
    </location>
</feature>
<name>A0A9P5MQ14_9AGAM</name>